<proteinExistence type="predicted"/>
<dbReference type="EMBL" id="VRZA01000005">
    <property type="protein sequence ID" value="TXS92037.1"/>
    <property type="molecule type" value="Genomic_DNA"/>
</dbReference>
<comment type="caution">
    <text evidence="2">The sequence shown here is derived from an EMBL/GenBank/DDBJ whole genome shotgun (WGS) entry which is preliminary data.</text>
</comment>
<dbReference type="GO" id="GO:0016810">
    <property type="term" value="F:hydrolase activity, acting on carbon-nitrogen (but not peptide) bonds"/>
    <property type="evidence" value="ECO:0007669"/>
    <property type="project" value="InterPro"/>
</dbReference>
<dbReference type="Pfam" id="PF01522">
    <property type="entry name" value="Polysacc_deac_1"/>
    <property type="match status" value="1"/>
</dbReference>
<dbReference type="Gene3D" id="3.20.20.370">
    <property type="entry name" value="Glycoside hydrolase/deacetylase"/>
    <property type="match status" value="1"/>
</dbReference>
<dbReference type="SUPFAM" id="SSF88713">
    <property type="entry name" value="Glycoside hydrolase/deacetylase"/>
    <property type="match status" value="1"/>
</dbReference>
<dbReference type="GO" id="GO:0005975">
    <property type="term" value="P:carbohydrate metabolic process"/>
    <property type="evidence" value="ECO:0007669"/>
    <property type="project" value="InterPro"/>
</dbReference>
<dbReference type="InterPro" id="IPR002509">
    <property type="entry name" value="NODB_dom"/>
</dbReference>
<dbReference type="CDD" id="cd10979">
    <property type="entry name" value="CE4_PuuE_like"/>
    <property type="match status" value="1"/>
</dbReference>
<dbReference type="Proteomes" id="UP000321039">
    <property type="component" value="Unassembled WGS sequence"/>
</dbReference>
<dbReference type="PANTHER" id="PTHR43123">
    <property type="entry name" value="POLYSACCHARIDE DEACETYLASE-RELATED"/>
    <property type="match status" value="1"/>
</dbReference>
<name>A0A5C8ZX31_9GAMM</name>
<dbReference type="PANTHER" id="PTHR43123:SF4">
    <property type="entry name" value="POLYSACCHARIDE DEACETYLASE"/>
    <property type="match status" value="1"/>
</dbReference>
<dbReference type="RefSeq" id="WP_148069276.1">
    <property type="nucleotide sequence ID" value="NZ_VRZA01000005.1"/>
</dbReference>
<reference evidence="2 3" key="1">
    <citation type="submission" date="2019-08" db="EMBL/GenBank/DDBJ databases">
        <title>Parahaliea maris sp. nov., isolated from the surface seawater.</title>
        <authorList>
            <person name="Liu Y."/>
        </authorList>
    </citation>
    <scope>NUCLEOTIDE SEQUENCE [LARGE SCALE GENOMIC DNA]</scope>
    <source>
        <strain evidence="2 3">HSLHS9</strain>
    </source>
</reference>
<gene>
    <name evidence="2" type="ORF">FV139_15030</name>
</gene>
<organism evidence="2 3">
    <name type="scientific">Parahaliea maris</name>
    <dbReference type="NCBI Taxonomy" id="2716870"/>
    <lineage>
        <taxon>Bacteria</taxon>
        <taxon>Pseudomonadati</taxon>
        <taxon>Pseudomonadota</taxon>
        <taxon>Gammaproteobacteria</taxon>
        <taxon>Cellvibrionales</taxon>
        <taxon>Halieaceae</taxon>
        <taxon>Parahaliea</taxon>
    </lineage>
</organism>
<feature type="domain" description="NodB homology" evidence="1">
    <location>
        <begin position="87"/>
        <end position="192"/>
    </location>
</feature>
<evidence type="ECO:0000313" key="2">
    <source>
        <dbReference type="EMBL" id="TXS92037.1"/>
    </source>
</evidence>
<evidence type="ECO:0000313" key="3">
    <source>
        <dbReference type="Proteomes" id="UP000321039"/>
    </source>
</evidence>
<sequence length="309" mass="35267">MALEREHLEYPRRAYGMDHDRYDWSMLTDRSPVQWPGGKRLALWVNVCLQFFPLNQKGKPFAVPGGMTMPYPDLRHFSLRDYGNRVGIYRFLKAFDRYGVRPGFAVNSALAERAPALLRTIAERGDEILAHGVHMDALHYGGQDEAEERALVTECLDTLRQASGQAVTGWLSPARNESEHTPELLVEHGVEYFCDWVNDDMPYRFHTGNGGLWAMPLSNELEDRFVIMNNLHSEQSWLEQVCDAADFLLQEAEQSDSGRILALNLHPWMLGQPHRIAKLEQALDYITGKDSVWTAPPGEILKAFREQQA</sequence>
<dbReference type="InterPro" id="IPR011330">
    <property type="entry name" value="Glyco_hydro/deAcase_b/a-brl"/>
</dbReference>
<dbReference type="AlphaFoldDB" id="A0A5C8ZX31"/>
<evidence type="ECO:0000259" key="1">
    <source>
        <dbReference type="Pfam" id="PF01522"/>
    </source>
</evidence>
<accession>A0A5C8ZX31</accession>
<keyword evidence="3" id="KW-1185">Reference proteome</keyword>
<protein>
    <submittedName>
        <fullName evidence="2">Polysaccharide deacetylase family protein</fullName>
    </submittedName>
</protein>